<gene>
    <name evidence="1" type="ORF">EZE20_10650</name>
</gene>
<dbReference type="AlphaFoldDB" id="A0A4R4KF18"/>
<accession>A0A4R4KF18</accession>
<keyword evidence="2" id="KW-1185">Reference proteome</keyword>
<proteinExistence type="predicted"/>
<protein>
    <recommendedName>
        <fullName evidence="3">Lipoprotein</fullName>
    </recommendedName>
</protein>
<dbReference type="OrthoDB" id="793772at2"/>
<dbReference type="RefSeq" id="WP_132117361.1">
    <property type="nucleotide sequence ID" value="NZ_SMJU01000006.1"/>
</dbReference>
<comment type="caution">
    <text evidence="1">The sequence shown here is derived from an EMBL/GenBank/DDBJ whole genome shotgun (WGS) entry which is preliminary data.</text>
</comment>
<evidence type="ECO:0000313" key="1">
    <source>
        <dbReference type="EMBL" id="TDB65161.1"/>
    </source>
</evidence>
<organism evidence="1 2">
    <name type="scientific">Arundinibacter roseus</name>
    <dbReference type="NCBI Taxonomy" id="2070510"/>
    <lineage>
        <taxon>Bacteria</taxon>
        <taxon>Pseudomonadati</taxon>
        <taxon>Bacteroidota</taxon>
        <taxon>Cytophagia</taxon>
        <taxon>Cytophagales</taxon>
        <taxon>Spirosomataceae</taxon>
        <taxon>Arundinibacter</taxon>
    </lineage>
</organism>
<evidence type="ECO:0008006" key="3">
    <source>
        <dbReference type="Google" id="ProtNLM"/>
    </source>
</evidence>
<dbReference type="Proteomes" id="UP000295706">
    <property type="component" value="Unassembled WGS sequence"/>
</dbReference>
<name>A0A4R4KF18_9BACT</name>
<sequence length="245" mass="27341">MKKYLFLVGVGLMSACGKSENTESEGNATVAQASALIGAGSEKAGECLFDYDLKLDELLTKEMIDEVYALPAEAKKEYSKVVKGYHKMEYSWKTDRIKKLKVGNMNIDVPVSNRIAIGSMKQYKEDQDALKLFKMSYRTPTKEEIQKTREYLDKELDKYENKEGEKLTETQKNVGKGVSGGLMDNIKIDSVDGIGDAAAWDATDNALIVLVGKTEFKVYAELSEDSASNQEMAKKLVRKILDKCE</sequence>
<dbReference type="PROSITE" id="PS51257">
    <property type="entry name" value="PROKAR_LIPOPROTEIN"/>
    <property type="match status" value="1"/>
</dbReference>
<evidence type="ECO:0000313" key="2">
    <source>
        <dbReference type="Proteomes" id="UP000295706"/>
    </source>
</evidence>
<dbReference type="EMBL" id="SMJU01000006">
    <property type="protein sequence ID" value="TDB65161.1"/>
    <property type="molecule type" value="Genomic_DNA"/>
</dbReference>
<reference evidence="1 2" key="1">
    <citation type="submission" date="2019-02" db="EMBL/GenBank/DDBJ databases">
        <title>Arundinibacter roseus gen. nov., sp. nov., a new member of the family Cytophagaceae.</title>
        <authorList>
            <person name="Szuroczki S."/>
            <person name="Khayer B."/>
            <person name="Sproer C."/>
            <person name="Toumi M."/>
            <person name="Szabo A."/>
            <person name="Felfoldi T."/>
            <person name="Schumann P."/>
            <person name="Toth E."/>
        </authorList>
    </citation>
    <scope>NUCLEOTIDE SEQUENCE [LARGE SCALE GENOMIC DNA]</scope>
    <source>
        <strain evidence="1 2">DMA-k-7a</strain>
    </source>
</reference>